<feature type="compositionally biased region" description="Low complexity" evidence="13">
    <location>
        <begin position="456"/>
        <end position="480"/>
    </location>
</feature>
<feature type="compositionally biased region" description="Acidic residues" evidence="13">
    <location>
        <begin position="540"/>
        <end position="552"/>
    </location>
</feature>
<keyword evidence="3" id="KW-0678">Repressor</keyword>
<feature type="compositionally biased region" description="Polar residues" evidence="13">
    <location>
        <begin position="435"/>
        <end position="455"/>
    </location>
</feature>
<evidence type="ECO:0000313" key="15">
    <source>
        <dbReference type="EMBL" id="KAL3401887.1"/>
    </source>
</evidence>
<evidence type="ECO:0000256" key="9">
    <source>
        <dbReference type="ARBA" id="ARBA00058677"/>
    </source>
</evidence>
<evidence type="ECO:0000256" key="6">
    <source>
        <dbReference type="ARBA" id="ARBA00023015"/>
    </source>
</evidence>
<dbReference type="FunFam" id="3.40.50.300:FF:000399">
    <property type="entry name" value="YLP motif containing 1"/>
    <property type="match status" value="1"/>
</dbReference>
<feature type="compositionally biased region" description="Polar residues" evidence="13">
    <location>
        <begin position="1"/>
        <end position="17"/>
    </location>
</feature>
<reference evidence="15 16" key="1">
    <citation type="journal article" date="2024" name="bioRxiv">
        <title>A reference genome for Trichogramma kaykai: A tiny desert-dwelling parasitoid wasp with competing sex-ratio distorters.</title>
        <authorList>
            <person name="Culotta J."/>
            <person name="Lindsey A.R."/>
        </authorList>
    </citation>
    <scope>NUCLEOTIDE SEQUENCE [LARGE SCALE GENOMIC DNA]</scope>
    <source>
        <strain evidence="15 16">KSX58</strain>
    </source>
</reference>
<feature type="domain" description="YLPM1-like spectrin repeat" evidence="14">
    <location>
        <begin position="153"/>
        <end position="230"/>
    </location>
</feature>
<feature type="compositionally biased region" description="Pro residues" evidence="13">
    <location>
        <begin position="95"/>
        <end position="110"/>
    </location>
</feature>
<feature type="compositionally biased region" description="Acidic residues" evidence="13">
    <location>
        <begin position="1778"/>
        <end position="1787"/>
    </location>
</feature>
<feature type="region of interest" description="Disordered" evidence="13">
    <location>
        <begin position="340"/>
        <end position="482"/>
    </location>
</feature>
<feature type="compositionally biased region" description="Low complexity" evidence="13">
    <location>
        <begin position="712"/>
        <end position="758"/>
    </location>
</feature>
<feature type="compositionally biased region" description="Pro residues" evidence="13">
    <location>
        <begin position="346"/>
        <end position="390"/>
    </location>
</feature>
<feature type="compositionally biased region" description="Polar residues" evidence="13">
    <location>
        <begin position="646"/>
        <end position="657"/>
    </location>
</feature>
<feature type="region of interest" description="Disordered" evidence="13">
    <location>
        <begin position="1435"/>
        <end position="1530"/>
    </location>
</feature>
<feature type="compositionally biased region" description="Polar residues" evidence="13">
    <location>
        <begin position="589"/>
        <end position="599"/>
    </location>
</feature>
<dbReference type="InterPro" id="IPR058903">
    <property type="entry name" value="Spectrin_YLPM1-like"/>
</dbReference>
<evidence type="ECO:0000256" key="5">
    <source>
        <dbReference type="ARBA" id="ARBA00022843"/>
    </source>
</evidence>
<comment type="subcellular location">
    <subcellularLocation>
        <location evidence="1">Nucleus speckle</location>
    </subcellularLocation>
</comment>
<comment type="caution">
    <text evidence="15">The sequence shown here is derived from an EMBL/GenBank/DDBJ whole genome shotgun (WGS) entry which is preliminary data.</text>
</comment>
<feature type="compositionally biased region" description="Polar residues" evidence="13">
    <location>
        <begin position="391"/>
        <end position="413"/>
    </location>
</feature>
<dbReference type="Gene3D" id="3.40.50.300">
    <property type="entry name" value="P-loop containing nucleotide triphosphate hydrolases"/>
    <property type="match status" value="1"/>
</dbReference>
<keyword evidence="6" id="KW-0805">Transcription regulation</keyword>
<feature type="compositionally biased region" description="Polar residues" evidence="13">
    <location>
        <begin position="870"/>
        <end position="880"/>
    </location>
</feature>
<feature type="compositionally biased region" description="Polar residues" evidence="13">
    <location>
        <begin position="906"/>
        <end position="917"/>
    </location>
</feature>
<comment type="function">
    <text evidence="9">Plays a role in the reduction of telomerase activity during differentiation of embryonic stem cells by binding to the core promoter of TERT and controlling its down-regulation.</text>
</comment>
<feature type="compositionally biased region" description="Basic and acidic residues" evidence="13">
    <location>
        <begin position="1338"/>
        <end position="1423"/>
    </location>
</feature>
<feature type="compositionally biased region" description="Low complexity" evidence="13">
    <location>
        <begin position="553"/>
        <end position="586"/>
    </location>
</feature>
<feature type="region of interest" description="Disordered" evidence="13">
    <location>
        <begin position="525"/>
        <end position="791"/>
    </location>
</feature>
<dbReference type="SUPFAM" id="SSF52540">
    <property type="entry name" value="P-loop containing nucleoside triphosphate hydrolases"/>
    <property type="match status" value="1"/>
</dbReference>
<evidence type="ECO:0000256" key="4">
    <source>
        <dbReference type="ARBA" id="ARBA00022499"/>
    </source>
</evidence>
<evidence type="ECO:0000259" key="14">
    <source>
        <dbReference type="Pfam" id="PF26583"/>
    </source>
</evidence>
<keyword evidence="7" id="KW-0804">Transcription</keyword>
<comment type="subunit">
    <text evidence="10">Interacts with PPP1CA and NCOA5. Forms a complex with ILF2, ILF3, KHDRBS1, RBMX, NCOA5 and PPP1CA.</text>
</comment>
<gene>
    <name evidence="15" type="ORF">TKK_005232</name>
</gene>
<accession>A0ABD2X971</accession>
<feature type="region of interest" description="Disordered" evidence="13">
    <location>
        <begin position="1337"/>
        <end position="1423"/>
    </location>
</feature>
<evidence type="ECO:0000256" key="12">
    <source>
        <dbReference type="ARBA" id="ARBA00083294"/>
    </source>
</evidence>
<dbReference type="GO" id="GO:0016607">
    <property type="term" value="C:nuclear speck"/>
    <property type="evidence" value="ECO:0007669"/>
    <property type="project" value="UniProtKB-SubCell"/>
</dbReference>
<sequence length="1883" mass="215095">MQSWNQWSVPSGTVSTSMPPPPTGYTAPGTDPMATMQAYMQYYNQPAPSGYTPEQWAAAQQQNWAQWQQWQQQYQQWQAQYGEKYQETMKQYGQQPPPLPASTSQPPPPPPKEEKPPLPPTSSYGYNTSVPPPPPTGSKRSASSEVESEAAKKLKETDQELSEAEKTFDAQFKQWEEKFNTWKLQNANHPDKTQYKQYEAKWTSWREKLIERREQMRRKRERIAAAAKAEAEKKDVTGGDKIMNLLSSTENQGLINNLLGIGKTLGLTSKAETSGSSVTSMTGIASSMPVQTPTMAQQSVSMTPIMQPDMSQAWAQWNQYNPVMSTGMPMTPYTMTPTPMQMPTTAIPPPTAAPNFSQPPPGFQTPNFSQPPPVFTQPPPIVNTNVPPPNLKTNDSGSSSKDQKNLNQNNQFQRPPPSNKNDNLLGNRNMRNLNQQSNRSDGTDENTNFNKQDNFNTARNNQNYNSNNDNSNNNFNDNRNIPPEVRSLMERRKAAGDVFKPSSTNFSEPNVGSLRDNFSRFAKNDNFSNRYGSNNSQNSQDDDQNDMFDDNNDQQSFDNNFGNRGANNFNNRGPNNFGNQGPNNFGSRGPNNFGNRGSDNFNNQGPNNVGNRGPSNLGNRGSDNFNNQGPNNFGNRGQNNFGNRNSDNFSNQGQGNFDFQGPNNFRNQGPNNFGNNGPNNFGNRGPNNFGNQGPGNFGNRGSDNFGNRGSDNFGNRRQGGFNNQGLNNFNKQGGDNFNNQGPNNFGNNFGNRGPNDFGSRGPGNFGNRGSDNFGNRGSNTNRGFDDADRGFNEFENQESNQFDGERNYEQENFSENKNLADEKSQEDEKEQVEKKDSALENQSMKEGTSASSLVNFKLPGHDQFSDWIDSKNNQSEKLSAQESKNEEETKNKKDNQQKVGEAFESTEVTNKNETINQAGLPVDPKEDNFTNDVFCDNASLNQQGSFNQYQGRSHQTQPGPSKNIPSLLSLKITPPPLIKKPDASMPDNVRFGEDNNFKNQENFGFPKQPFDSFRSFDSMSGNAMDMGLNQQDKKNRKEGECDVNKPAFEPFNVRKTPFENFGDSFNQQGSPFNRPDDAFDRPGAPFGLFDKSSDPFDQRPFDKPMSLLGAPPINLMDKPFDKPIGLMDKPFEKPIGLMDKPFEKPMNLMDKPFIDKPLGPHERTIDLFDKPANLNSPCLFDRPINQPERFQNRPVGLFDRPHGLFDKSGDTFDKTIGSSERSQPLPLIDDGFCVGKQFNYNHGGIAQDTPKEFSGPAKVINYAHKKRHSEVYEFKEPVHVYDYCHGKTKPFIHHPIQDFKNWEENDHNLRIFNDQMVERTQKLGKTWMACLPGPRKYAAKEKRERDRDDRRRDREDRRDRDRDERPNDRLREREKDRNREKDRYRDNDRYDRGRDRDREDRYRNSERDKDKSRDGERHKDRDDRFKDRDERFSRDDYRHKDRSHDKDRDDRHKDRHEKDRDDRTKEKSDKDRSSRDQSSDKDLRNKLDKSESKESKENKEGEEVMIENINSPEIITEQEDSGTKFNDHEKGDDSLAEIKEKENDQDVSPKIMELPKTNITMVNDILAPPSRMTRPPKIAIILRGPPGSGKSYVAKLIKDKEVAEGGSAPRILSIDDYFLVEKDDSSGDEKKDGIDEMEYKYEEAMEPEYVNHLNKAFKKNVTDGYFNFIILDSINEKISDYEELWSFAKTKGFKVYVCEMEMDIQICLKRNIHNRSEDEVNRIVDYFEPTPSHHHKLDITSLLQEHTIEDVEMEDVQENSPKGDNDQDQEPSSSKDDEKEDDATEEEGVSKWEKMETEDKLDRLDGLTKKHDAKPTMEEFLQVPDYYDTEDTSGKKRVKWADLEERKQQDKMRAVGFVIGQTNWNRMMDPTGGSSALTQTKYI</sequence>
<keyword evidence="4" id="KW-1017">Isopeptide bond</keyword>
<dbReference type="InterPro" id="IPR027417">
    <property type="entry name" value="P-loop_NTPase"/>
</dbReference>
<dbReference type="Pfam" id="PF26583">
    <property type="entry name" value="Spectrin_YLPM1"/>
    <property type="match status" value="1"/>
</dbReference>
<feature type="compositionally biased region" description="Basic and acidic residues" evidence="13">
    <location>
        <begin position="149"/>
        <end position="165"/>
    </location>
</feature>
<keyword evidence="16" id="KW-1185">Reference proteome</keyword>
<dbReference type="PANTHER" id="PTHR13413:SF0">
    <property type="entry name" value="YLP MOTIF-CONTAINING PROTEIN 1"/>
    <property type="match status" value="1"/>
</dbReference>
<keyword evidence="2" id="KW-0488">Methylation</keyword>
<feature type="region of interest" description="Disordered" evidence="13">
    <location>
        <begin position="87"/>
        <end position="165"/>
    </location>
</feature>
<feature type="region of interest" description="Disordered" evidence="13">
    <location>
        <begin position="816"/>
        <end position="935"/>
    </location>
</feature>
<feature type="compositionally biased region" description="Polar residues" evidence="13">
    <location>
        <begin position="839"/>
        <end position="854"/>
    </location>
</feature>
<feature type="compositionally biased region" description="Low complexity" evidence="13">
    <location>
        <begin position="421"/>
        <end position="434"/>
    </location>
</feature>
<feature type="compositionally biased region" description="Basic and acidic residues" evidence="13">
    <location>
        <begin position="1788"/>
        <end position="1798"/>
    </location>
</feature>
<evidence type="ECO:0000256" key="7">
    <source>
        <dbReference type="ARBA" id="ARBA00023163"/>
    </source>
</evidence>
<feature type="compositionally biased region" description="Low complexity" evidence="13">
    <location>
        <begin position="624"/>
        <end position="645"/>
    </location>
</feature>
<evidence type="ECO:0000256" key="13">
    <source>
        <dbReference type="SAM" id="MobiDB-lite"/>
    </source>
</evidence>
<protein>
    <recommendedName>
        <fullName evidence="11">YLP motif-containing protein 1</fullName>
    </recommendedName>
    <alternativeName>
        <fullName evidence="12">Nuclear protein ZAP3</fullName>
    </alternativeName>
</protein>
<dbReference type="PANTHER" id="PTHR13413">
    <property type="entry name" value="YLP MOTIF CONTAINING PROTEIN NUCLEAR PROTEIN ZAP"/>
    <property type="match status" value="1"/>
</dbReference>
<evidence type="ECO:0000256" key="8">
    <source>
        <dbReference type="ARBA" id="ARBA00023242"/>
    </source>
</evidence>
<evidence type="ECO:0000256" key="3">
    <source>
        <dbReference type="ARBA" id="ARBA00022491"/>
    </source>
</evidence>
<feature type="compositionally biased region" description="Basic and acidic residues" evidence="13">
    <location>
        <begin position="1435"/>
        <end position="1502"/>
    </location>
</feature>
<evidence type="ECO:0000256" key="2">
    <source>
        <dbReference type="ARBA" id="ARBA00022481"/>
    </source>
</evidence>
<evidence type="ECO:0000256" key="10">
    <source>
        <dbReference type="ARBA" id="ARBA00065932"/>
    </source>
</evidence>
<feature type="region of interest" description="Disordered" evidence="13">
    <location>
        <begin position="1753"/>
        <end position="1798"/>
    </location>
</feature>
<feature type="compositionally biased region" description="Basic and acidic residues" evidence="13">
    <location>
        <begin position="883"/>
        <end position="896"/>
    </location>
</feature>
<keyword evidence="5" id="KW-0832">Ubl conjugation</keyword>
<evidence type="ECO:0000256" key="1">
    <source>
        <dbReference type="ARBA" id="ARBA00004324"/>
    </source>
</evidence>
<feature type="compositionally biased region" description="Polar residues" evidence="13">
    <location>
        <begin position="614"/>
        <end position="623"/>
    </location>
</feature>
<organism evidence="15 16">
    <name type="scientific">Trichogramma kaykai</name>
    <dbReference type="NCBI Taxonomy" id="54128"/>
    <lineage>
        <taxon>Eukaryota</taxon>
        <taxon>Metazoa</taxon>
        <taxon>Ecdysozoa</taxon>
        <taxon>Arthropoda</taxon>
        <taxon>Hexapoda</taxon>
        <taxon>Insecta</taxon>
        <taxon>Pterygota</taxon>
        <taxon>Neoptera</taxon>
        <taxon>Endopterygota</taxon>
        <taxon>Hymenoptera</taxon>
        <taxon>Apocrita</taxon>
        <taxon>Proctotrupomorpha</taxon>
        <taxon>Chalcidoidea</taxon>
        <taxon>Trichogrammatidae</taxon>
        <taxon>Trichogramma</taxon>
    </lineage>
</organism>
<dbReference type="InterPro" id="IPR026314">
    <property type="entry name" value="YLP_motif_con_p1"/>
</dbReference>
<feature type="compositionally biased region" description="Low complexity" evidence="13">
    <location>
        <begin position="660"/>
        <end position="691"/>
    </location>
</feature>
<feature type="compositionally biased region" description="Basic and acidic residues" evidence="13">
    <location>
        <begin position="1521"/>
        <end position="1530"/>
    </location>
</feature>
<evidence type="ECO:0000256" key="11">
    <source>
        <dbReference type="ARBA" id="ARBA00068971"/>
    </source>
</evidence>
<feature type="region of interest" description="Disordered" evidence="13">
    <location>
        <begin position="1"/>
        <end position="32"/>
    </location>
</feature>
<evidence type="ECO:0000313" key="16">
    <source>
        <dbReference type="Proteomes" id="UP001627154"/>
    </source>
</evidence>
<feature type="compositionally biased region" description="Polar residues" evidence="13">
    <location>
        <begin position="767"/>
        <end position="782"/>
    </location>
</feature>
<keyword evidence="8" id="KW-0539">Nucleus</keyword>
<feature type="compositionally biased region" description="Low complexity" evidence="13">
    <location>
        <begin position="600"/>
        <end position="613"/>
    </location>
</feature>
<name>A0ABD2X971_9HYME</name>
<dbReference type="Proteomes" id="UP001627154">
    <property type="component" value="Unassembled WGS sequence"/>
</dbReference>
<dbReference type="EMBL" id="JBJJXI010000043">
    <property type="protein sequence ID" value="KAL3401887.1"/>
    <property type="molecule type" value="Genomic_DNA"/>
</dbReference>
<proteinExistence type="predicted"/>